<sequence>MTKRKASVPPLTDAEEAEIQAGIAQDPDNPEIGAEQFARMRPASEVLPSGLYQALTKRGRPPAENKAVQVTLRVPPDILAAYKATGPGWQTKMNEALAHGVSGAKTARYRTPSASGEIAPRSAGKAQYETLKPTSGGAKRMDRLPPTGSASPRGGSKKTA</sequence>
<evidence type="ECO:0008006" key="6">
    <source>
        <dbReference type="Google" id="ProtNLM"/>
    </source>
</evidence>
<reference evidence="3 4" key="1">
    <citation type="submission" date="2019-06" db="EMBL/GenBank/DDBJ databases">
        <authorList>
            <person name="Rodrigo-Torres L."/>
            <person name="Arahal R. D."/>
            <person name="Lucena T."/>
        </authorList>
    </citation>
    <scope>NUCLEOTIDE SEQUENCE [LARGE SCALE GENOMIC DNA]</scope>
    <source>
        <strain evidence="3 4">SW08-7</strain>
    </source>
</reference>
<gene>
    <name evidence="2" type="ORF">IFDJLNFL_3560</name>
    <name evidence="3" type="ORF">MTDSW087_05746</name>
</gene>
<dbReference type="InterPro" id="IPR025528">
    <property type="entry name" value="BrnA_antitoxin"/>
</dbReference>
<dbReference type="Proteomes" id="UP001055303">
    <property type="component" value="Unassembled WGS sequence"/>
</dbReference>
<accession>A0A564G6M0</accession>
<evidence type="ECO:0000313" key="2">
    <source>
        <dbReference type="EMBL" id="GJD57653.1"/>
    </source>
</evidence>
<dbReference type="Pfam" id="PF14384">
    <property type="entry name" value="BrnA_antitoxin"/>
    <property type="match status" value="1"/>
</dbReference>
<dbReference type="AlphaFoldDB" id="A0A564G6M0"/>
<evidence type="ECO:0000313" key="3">
    <source>
        <dbReference type="EMBL" id="VUF15997.1"/>
    </source>
</evidence>
<keyword evidence="5" id="KW-1185">Reference proteome</keyword>
<dbReference type="EMBL" id="BPQI01000112">
    <property type="protein sequence ID" value="GJD57653.1"/>
    <property type="molecule type" value="Genomic_DNA"/>
</dbReference>
<dbReference type="EMBL" id="CABFVH010000083">
    <property type="protein sequence ID" value="VUF15997.1"/>
    <property type="molecule type" value="Genomic_DNA"/>
</dbReference>
<evidence type="ECO:0000256" key="1">
    <source>
        <dbReference type="SAM" id="MobiDB-lite"/>
    </source>
</evidence>
<protein>
    <recommendedName>
        <fullName evidence="6">BrnA antitoxin of type II toxin-antitoxin system</fullName>
    </recommendedName>
</protein>
<feature type="region of interest" description="Disordered" evidence="1">
    <location>
        <begin position="1"/>
        <end position="30"/>
    </location>
</feature>
<evidence type="ECO:0000313" key="4">
    <source>
        <dbReference type="Proteomes" id="UP000401717"/>
    </source>
</evidence>
<evidence type="ECO:0000313" key="5">
    <source>
        <dbReference type="Proteomes" id="UP001055303"/>
    </source>
</evidence>
<organism evidence="3 4">
    <name type="scientific">Methylobacterium dankookense</name>
    <dbReference type="NCBI Taxonomy" id="560405"/>
    <lineage>
        <taxon>Bacteria</taxon>
        <taxon>Pseudomonadati</taxon>
        <taxon>Pseudomonadota</taxon>
        <taxon>Alphaproteobacteria</taxon>
        <taxon>Hyphomicrobiales</taxon>
        <taxon>Methylobacteriaceae</taxon>
        <taxon>Methylobacterium</taxon>
    </lineage>
</organism>
<name>A0A564G6M0_9HYPH</name>
<reference evidence="2" key="2">
    <citation type="journal article" date="2021" name="Front. Microbiol.">
        <title>Comprehensive Comparative Genomics and Phenotyping of Methylobacterium Species.</title>
        <authorList>
            <person name="Alessa O."/>
            <person name="Ogura Y."/>
            <person name="Fujitani Y."/>
            <person name="Takami H."/>
            <person name="Hayashi T."/>
            <person name="Sahin N."/>
            <person name="Tani A."/>
        </authorList>
    </citation>
    <scope>NUCLEOTIDE SEQUENCE</scope>
    <source>
        <strain evidence="2">DSM 22415</strain>
    </source>
</reference>
<reference evidence="2" key="3">
    <citation type="submission" date="2021-08" db="EMBL/GenBank/DDBJ databases">
        <authorList>
            <person name="Tani A."/>
            <person name="Ola A."/>
            <person name="Ogura Y."/>
            <person name="Katsura K."/>
            <person name="Hayashi T."/>
        </authorList>
    </citation>
    <scope>NUCLEOTIDE SEQUENCE</scope>
    <source>
        <strain evidence="2">DSM 22415</strain>
    </source>
</reference>
<dbReference type="OrthoDB" id="361944at2"/>
<proteinExistence type="predicted"/>
<dbReference type="Proteomes" id="UP000401717">
    <property type="component" value="Unassembled WGS sequence"/>
</dbReference>
<feature type="region of interest" description="Disordered" evidence="1">
    <location>
        <begin position="108"/>
        <end position="160"/>
    </location>
</feature>